<dbReference type="FunFam" id="2.60.40.3170:FF:000001">
    <property type="entry name" value="Tripeptidyl peptidase 2"/>
    <property type="match status" value="1"/>
</dbReference>
<evidence type="ECO:0000256" key="1">
    <source>
        <dbReference type="ARBA" id="ARBA00001910"/>
    </source>
</evidence>
<dbReference type="InterPro" id="IPR048384">
    <property type="entry name" value="TPPII_GBD"/>
</dbReference>
<keyword evidence="9" id="KW-0597">Phosphoprotein</keyword>
<evidence type="ECO:0000256" key="18">
    <source>
        <dbReference type="SAM" id="MobiDB-lite"/>
    </source>
</evidence>
<dbReference type="GO" id="GO:0008240">
    <property type="term" value="F:tripeptidyl-peptidase activity"/>
    <property type="evidence" value="ECO:0007669"/>
    <property type="project" value="UniProtKB-EC"/>
</dbReference>
<dbReference type="Gene3D" id="2.60.40.3170">
    <property type="match status" value="1"/>
</dbReference>
<keyword evidence="25" id="KW-1185">Reference proteome</keyword>
<evidence type="ECO:0000256" key="11">
    <source>
        <dbReference type="ARBA" id="ARBA00022801"/>
    </source>
</evidence>
<keyword evidence="7" id="KW-0031">Aminopeptidase</keyword>
<feature type="region of interest" description="Disordered" evidence="18">
    <location>
        <begin position="1016"/>
        <end position="1035"/>
    </location>
</feature>
<keyword evidence="14" id="KW-0539">Nucleus</keyword>
<dbReference type="STRING" id="7868.ENSCMIP00000026964"/>
<dbReference type="FunFam" id="1.25.40.710:FF:000001">
    <property type="entry name" value="Tripeptidyl peptidase 2"/>
    <property type="match status" value="1"/>
</dbReference>
<dbReference type="InParanoid" id="A0A4W3I9Z8"/>
<evidence type="ECO:0000256" key="12">
    <source>
        <dbReference type="ARBA" id="ARBA00022825"/>
    </source>
</evidence>
<reference evidence="25" key="2">
    <citation type="journal article" date="2007" name="PLoS Biol.">
        <title>Survey sequencing and comparative analysis of the elephant shark (Callorhinchus milii) genome.</title>
        <authorList>
            <person name="Venkatesh B."/>
            <person name="Kirkness E.F."/>
            <person name="Loh Y.H."/>
            <person name="Halpern A.L."/>
            <person name="Lee A.P."/>
            <person name="Johnson J."/>
            <person name="Dandona N."/>
            <person name="Viswanathan L.D."/>
            <person name="Tay A."/>
            <person name="Venter J.C."/>
            <person name="Strausberg R.L."/>
            <person name="Brenner S."/>
        </authorList>
    </citation>
    <scope>NUCLEOTIDE SEQUENCE [LARGE SCALE GENOMIC DNA]</scope>
</reference>
<dbReference type="InterPro" id="IPR022232">
    <property type="entry name" value="TPPII_C_art"/>
</dbReference>
<comment type="subcellular location">
    <subcellularLocation>
        <location evidence="3">Cytoplasm</location>
    </subcellularLocation>
    <subcellularLocation>
        <location evidence="2">Nucleus</location>
    </subcellularLocation>
</comment>
<reference evidence="24" key="5">
    <citation type="submission" date="2025-09" db="UniProtKB">
        <authorList>
            <consortium name="Ensembl"/>
        </authorList>
    </citation>
    <scope>IDENTIFICATION</scope>
</reference>
<dbReference type="Pfam" id="PF00082">
    <property type="entry name" value="Peptidase_S8"/>
    <property type="match status" value="1"/>
</dbReference>
<dbReference type="InterPro" id="IPR048383">
    <property type="entry name" value="TPPII_Ig-like-1"/>
</dbReference>
<proteinExistence type="inferred from homology"/>
<comment type="catalytic activity">
    <reaction evidence="1">
        <text>Release of an N-terminal tripeptide from a polypeptide.</text>
        <dbReference type="EC" id="3.4.14.10"/>
    </reaction>
</comment>
<reference evidence="24" key="4">
    <citation type="submission" date="2025-08" db="UniProtKB">
        <authorList>
            <consortium name="Ensembl"/>
        </authorList>
    </citation>
    <scope>IDENTIFICATION</scope>
</reference>
<comment type="similarity">
    <text evidence="4 17">Belongs to the peptidase S8 family.</text>
</comment>
<feature type="domain" description="Tripeptidyl peptidase II C-terminal" evidence="21">
    <location>
        <begin position="1026"/>
        <end position="1089"/>
    </location>
</feature>
<sequence>AVRSGDGAEVASSPARGVARRGLEGPFPLHGLLPKKETGALSFLSKRPESDGRGVLIAILDSGVDPGAAGLQVTTDGKPKIIDFIDASGSGDVNTSTVLEEKTGLLVGLSGRTLKIPPDWINPSKKYHVGVKNAFELYPTTLKERIQQERREKQWDPPHRAVLANAHRKLNDFNKNNTNLSQEDKLILEDLQCHVDQLNALEKQYTDLGPVYDCLVWHDGETWRACIDTSDCGDLSNCTVLRNYREAHEYAHLGKSEMLNYSVNVYDDGNTLCIVTNSGSHGTHVASIAAGHFPENPEMNGLAPGAQLLAIKVADSRLNTMETGTSIIRAMIEVVKYKCDLVNYSYGESAHWSNSGRISKVINEAVWKHNIIFVSSAGNNGPCLSTVGAPGGTLASIIGVGAYVTPEMMIAEYSMREKLPANPYTWSSRGPCIDGALGVCITAPGGAIASVPNWTLCGKELMNGTSMSSPNACGGIALVLSGLKANGIAYTMHSVRRALENTALKVENVEVFAQGHGIIQIEKAYDYLTQHAAVKSTSLGFNIKISQWRGIYLREPAYLSVPIDLCVCVEPVFPENTENNEKIALQLHCALTCNASWVHIPSHLELMNQSRQVTVRVDARGLKEGLHYTEILGYDTTATGAGPVFRIPVTVIIPSRVGEASEYKSEHKNVNFRPGEMKRHFIEVPHGATWAEINMVSKSEDKTSEFVVHAIQLQKQKAFRVHEFYKHLYLSEKASLRDAFPVIAGKTIEICIARWWSSLDDVEIDYCISFQGLSCNSDTLHIHASEGVVRFDATASLKYEELSPALTLKNWVQTLRPVEAKTRPLGSRDVLPHNRHLYELVLTYSFNQAKSGDVTLSCPLLCDLLYESEYDSQLWMLFDQNKRMIGAGDAYPDRYPLKLEKGEYIIRLQIRHEGLSELEPLTDLPFHISRKLPAPLSVDIYRTHANALLGKSKFGCLTLPPKFTVPFFVTSLPDDKVPKGIEIGCYLKGALTLSKTEMGKKASVLTVHYYMVSSPNKMKNGNKEKASRDKEKDPKEAFDEAMRDLKIQWLPKLDQGYLYDELVSVHPEHLPVHVAYLAYLDSEKKRKSLDDIIQAAERVISYIDQTALVTHLALKTDSRPDAASIKSEMEKQKSALIDALCHKGCALADKLLNLQSQESTEDDSEEVYKNLTESFYDIQKWIDITDCKALTFAYKHALVKQTYGRALMFAFKIVENKPTQENARNCIQLMKTLGWIHCASFAENSLLVMHPPDYVPF</sequence>
<keyword evidence="13" id="KW-0007">Acetylation</keyword>
<dbReference type="PROSITE" id="PS51892">
    <property type="entry name" value="SUBTILASE"/>
    <property type="match status" value="1"/>
</dbReference>
<evidence type="ECO:0000313" key="25">
    <source>
        <dbReference type="Proteomes" id="UP000314986"/>
    </source>
</evidence>
<dbReference type="CDD" id="cd04857">
    <property type="entry name" value="Peptidases_S8_Tripeptidyl_Aminopeptidase_II"/>
    <property type="match status" value="1"/>
</dbReference>
<dbReference type="PANTHER" id="PTHR43806:SF14">
    <property type="entry name" value="TRIPEPTIDYL-PEPTIDASE 2"/>
    <property type="match status" value="1"/>
</dbReference>
<dbReference type="Gene3D" id="6.10.250.3080">
    <property type="match status" value="1"/>
</dbReference>
<evidence type="ECO:0000256" key="15">
    <source>
        <dbReference type="ARBA" id="ARBA00032232"/>
    </source>
</evidence>
<dbReference type="InterPro" id="IPR000209">
    <property type="entry name" value="Peptidase_S8/S53_dom"/>
</dbReference>
<evidence type="ECO:0000256" key="3">
    <source>
        <dbReference type="ARBA" id="ARBA00004496"/>
    </source>
</evidence>
<dbReference type="InterPro" id="IPR022229">
    <property type="entry name" value="TPPII_Ig-like-2"/>
</dbReference>
<dbReference type="InterPro" id="IPR023828">
    <property type="entry name" value="Peptidase_S8_Ser-AS"/>
</dbReference>
<dbReference type="Pfam" id="PF12580">
    <property type="entry name" value="TPPII"/>
    <property type="match status" value="1"/>
</dbReference>
<feature type="compositionally biased region" description="Basic and acidic residues" evidence="18">
    <location>
        <begin position="1021"/>
        <end position="1035"/>
    </location>
</feature>
<evidence type="ECO:0000259" key="21">
    <source>
        <dbReference type="Pfam" id="PF12583"/>
    </source>
</evidence>
<feature type="active site" description="Charge relay system" evidence="17">
    <location>
        <position position="466"/>
    </location>
</feature>
<reference evidence="25" key="1">
    <citation type="journal article" date="2006" name="Science">
        <title>Ancient noncoding elements conserved in the human genome.</title>
        <authorList>
            <person name="Venkatesh B."/>
            <person name="Kirkness E.F."/>
            <person name="Loh Y.H."/>
            <person name="Halpern A.L."/>
            <person name="Lee A.P."/>
            <person name="Johnson J."/>
            <person name="Dandona N."/>
            <person name="Viswanathan L.D."/>
            <person name="Tay A."/>
            <person name="Venter J.C."/>
            <person name="Strausberg R.L."/>
            <person name="Brenner S."/>
        </authorList>
    </citation>
    <scope>NUCLEOTIDE SEQUENCE [LARGE SCALE GENOMIC DNA]</scope>
</reference>
<evidence type="ECO:0000256" key="2">
    <source>
        <dbReference type="ARBA" id="ARBA00004123"/>
    </source>
</evidence>
<dbReference type="InterPro" id="IPR036852">
    <property type="entry name" value="Peptidase_S8/S53_dom_sf"/>
</dbReference>
<feature type="domain" description="Tripeptidyl-peptidase II galactose-binding" evidence="23">
    <location>
        <begin position="672"/>
        <end position="759"/>
    </location>
</feature>
<gene>
    <name evidence="24" type="primary">LOC103178210</name>
</gene>
<dbReference type="OMA" id="WENATTF"/>
<dbReference type="FunFam" id="3.40.50.200:FF:000003">
    <property type="entry name" value="Tripeptidyl peptidase 2"/>
    <property type="match status" value="1"/>
</dbReference>
<dbReference type="InterPro" id="IPR015500">
    <property type="entry name" value="Peptidase_S8_subtilisin-rel"/>
</dbReference>
<evidence type="ECO:0000256" key="6">
    <source>
        <dbReference type="ARBA" id="ARBA00020244"/>
    </source>
</evidence>
<evidence type="ECO:0000259" key="23">
    <source>
        <dbReference type="Pfam" id="PF21316"/>
    </source>
</evidence>
<dbReference type="Gene3D" id="3.40.50.200">
    <property type="entry name" value="Peptidase S8/S53 domain"/>
    <property type="match status" value="2"/>
</dbReference>
<evidence type="ECO:0000313" key="24">
    <source>
        <dbReference type="Ensembl" id="ENSCMIP00000026964.1"/>
    </source>
</evidence>
<evidence type="ECO:0000256" key="16">
    <source>
        <dbReference type="ARBA" id="ARBA00054482"/>
    </source>
</evidence>
<reference evidence="25" key="3">
    <citation type="journal article" date="2014" name="Nature">
        <title>Elephant shark genome provides unique insights into gnathostome evolution.</title>
        <authorList>
            <consortium name="International Elephant Shark Genome Sequencing Consortium"/>
            <person name="Venkatesh B."/>
            <person name="Lee A.P."/>
            <person name="Ravi V."/>
            <person name="Maurya A.K."/>
            <person name="Lian M.M."/>
            <person name="Swann J.B."/>
            <person name="Ohta Y."/>
            <person name="Flajnik M.F."/>
            <person name="Sutoh Y."/>
            <person name="Kasahara M."/>
            <person name="Hoon S."/>
            <person name="Gangu V."/>
            <person name="Roy S.W."/>
            <person name="Irimia M."/>
            <person name="Korzh V."/>
            <person name="Kondrychyn I."/>
            <person name="Lim Z.W."/>
            <person name="Tay B.H."/>
            <person name="Tohari S."/>
            <person name="Kong K.W."/>
            <person name="Ho S."/>
            <person name="Lorente-Galdos B."/>
            <person name="Quilez J."/>
            <person name="Marques-Bonet T."/>
            <person name="Raney B.J."/>
            <person name="Ingham P.W."/>
            <person name="Tay A."/>
            <person name="Hillier L.W."/>
            <person name="Minx P."/>
            <person name="Boehm T."/>
            <person name="Wilson R.K."/>
            <person name="Brenner S."/>
            <person name="Warren W.C."/>
        </authorList>
    </citation>
    <scope>NUCLEOTIDE SEQUENCE [LARGE SCALE GENOMIC DNA]</scope>
</reference>
<protein>
    <recommendedName>
        <fullName evidence="6">Tripeptidyl-peptidase 2</fullName>
        <ecNumber evidence="5">3.4.14.10</ecNumber>
    </recommendedName>
    <alternativeName>
        <fullName evidence="15">Tripeptidyl aminopeptidase</fullName>
    </alternativeName>
</protein>
<keyword evidence="12 17" id="KW-0720">Serine protease</keyword>
<dbReference type="PRINTS" id="PR00723">
    <property type="entry name" value="SUBTILISIN"/>
</dbReference>
<evidence type="ECO:0000256" key="13">
    <source>
        <dbReference type="ARBA" id="ARBA00022990"/>
    </source>
</evidence>
<feature type="domain" description="Peptidase S8/S53" evidence="19">
    <location>
        <begin position="52"/>
        <end position="517"/>
    </location>
</feature>
<dbReference type="Pfam" id="PF21316">
    <property type="entry name" value="TPPII_GBD"/>
    <property type="match status" value="1"/>
</dbReference>
<accession>A0A4W3I9Z8</accession>
<evidence type="ECO:0000259" key="22">
    <source>
        <dbReference type="Pfam" id="PF21223"/>
    </source>
</evidence>
<dbReference type="GO" id="GO:0005829">
    <property type="term" value="C:cytosol"/>
    <property type="evidence" value="ECO:0007669"/>
    <property type="project" value="TreeGrafter"/>
</dbReference>
<dbReference type="Pfam" id="PF21223">
    <property type="entry name" value="TPPII_Ig-like-1"/>
    <property type="match status" value="1"/>
</dbReference>
<dbReference type="Gene3D" id="1.25.40.710">
    <property type="match status" value="1"/>
</dbReference>
<feature type="region of interest" description="Disordered" evidence="18">
    <location>
        <begin position="1"/>
        <end position="22"/>
    </location>
</feature>
<dbReference type="PANTHER" id="PTHR43806">
    <property type="entry name" value="PEPTIDASE S8"/>
    <property type="match status" value="1"/>
</dbReference>
<dbReference type="EC" id="3.4.14.10" evidence="5"/>
<dbReference type="InterPro" id="IPR022398">
    <property type="entry name" value="Peptidase_S8_His-AS"/>
</dbReference>
<evidence type="ECO:0000256" key="7">
    <source>
        <dbReference type="ARBA" id="ARBA00022438"/>
    </source>
</evidence>
<dbReference type="InterPro" id="IPR034051">
    <property type="entry name" value="TPP_II_domain"/>
</dbReference>
<evidence type="ECO:0000256" key="10">
    <source>
        <dbReference type="ARBA" id="ARBA00022670"/>
    </source>
</evidence>
<dbReference type="Pfam" id="PF12583">
    <property type="entry name" value="TPPII_C"/>
    <property type="match status" value="1"/>
</dbReference>
<dbReference type="PROSITE" id="PS00138">
    <property type="entry name" value="SUBTILASE_SER"/>
    <property type="match status" value="1"/>
</dbReference>
<evidence type="ECO:0000256" key="5">
    <source>
        <dbReference type="ARBA" id="ARBA00012462"/>
    </source>
</evidence>
<keyword evidence="11 17" id="KW-0378">Hydrolase</keyword>
<dbReference type="GO" id="GO:0004252">
    <property type="term" value="F:serine-type endopeptidase activity"/>
    <property type="evidence" value="ECO:0007669"/>
    <property type="project" value="UniProtKB-UniRule"/>
</dbReference>
<dbReference type="InterPro" id="IPR046940">
    <property type="entry name" value="TPPII_Ig-like_sf"/>
</dbReference>
<evidence type="ECO:0000256" key="14">
    <source>
        <dbReference type="ARBA" id="ARBA00023242"/>
    </source>
</evidence>
<dbReference type="InterPro" id="IPR050131">
    <property type="entry name" value="Peptidase_S8_subtilisin-like"/>
</dbReference>
<keyword evidence="8" id="KW-0963">Cytoplasm</keyword>
<dbReference type="GO" id="GO:0004177">
    <property type="term" value="F:aminopeptidase activity"/>
    <property type="evidence" value="ECO:0007669"/>
    <property type="project" value="UniProtKB-KW"/>
</dbReference>
<dbReference type="InterPro" id="IPR046939">
    <property type="entry name" value="TPPII_C_sf"/>
</dbReference>
<dbReference type="PROSITE" id="PS00137">
    <property type="entry name" value="SUBTILASE_HIS"/>
    <property type="match status" value="1"/>
</dbReference>
<name>A0A4W3I9Z8_CALMI</name>
<dbReference type="Ensembl" id="ENSCMIT00000027395.1">
    <property type="protein sequence ID" value="ENSCMIP00000026964.1"/>
    <property type="gene ID" value="ENSCMIG00000011692.1"/>
</dbReference>
<evidence type="ECO:0000259" key="20">
    <source>
        <dbReference type="Pfam" id="PF12580"/>
    </source>
</evidence>
<dbReference type="AlphaFoldDB" id="A0A4W3I9Z8"/>
<evidence type="ECO:0000256" key="4">
    <source>
        <dbReference type="ARBA" id="ARBA00011073"/>
    </source>
</evidence>
<feature type="active site" description="Charge relay system" evidence="17">
    <location>
        <position position="61"/>
    </location>
</feature>
<comment type="function">
    <text evidence="16">Cytosolic tripeptidyl-peptidase that releases N-terminal tripeptides from polypeptides and is a component of the proteolytic cascade acting downstream of the 26S proteasome in the ubiquitin-proteasome pathway. It plays an important role in intracellular amino acid homeostasis. Stimulates adipogenesis.</text>
</comment>
<evidence type="ECO:0000256" key="9">
    <source>
        <dbReference type="ARBA" id="ARBA00022553"/>
    </source>
</evidence>
<feature type="domain" description="Tripeptidyl peptidase II second Ig-like" evidence="20">
    <location>
        <begin position="796"/>
        <end position="981"/>
    </location>
</feature>
<dbReference type="GO" id="GO:0005634">
    <property type="term" value="C:nucleus"/>
    <property type="evidence" value="ECO:0007669"/>
    <property type="project" value="UniProtKB-SubCell"/>
</dbReference>
<keyword evidence="10 17" id="KW-0645">Protease</keyword>
<feature type="domain" description="Tripeptidyl-peptidase II first Ig-like" evidence="22">
    <location>
        <begin position="540"/>
        <end position="652"/>
    </location>
</feature>
<evidence type="ECO:0000256" key="8">
    <source>
        <dbReference type="ARBA" id="ARBA00022490"/>
    </source>
</evidence>
<dbReference type="GO" id="GO:0006508">
    <property type="term" value="P:proteolysis"/>
    <property type="evidence" value="ECO:0007669"/>
    <property type="project" value="UniProtKB-KW"/>
</dbReference>
<evidence type="ECO:0000256" key="17">
    <source>
        <dbReference type="PROSITE-ProRule" id="PRU01240"/>
    </source>
</evidence>
<dbReference type="Proteomes" id="UP000314986">
    <property type="component" value="Unassembled WGS sequence"/>
</dbReference>
<evidence type="ECO:0000259" key="19">
    <source>
        <dbReference type="Pfam" id="PF00082"/>
    </source>
</evidence>
<feature type="active site" description="Charge relay system" evidence="17">
    <location>
        <position position="281"/>
    </location>
</feature>
<dbReference type="GeneTree" id="ENSGT00390000014623"/>
<organism evidence="24 25">
    <name type="scientific">Callorhinchus milii</name>
    <name type="common">Ghost shark</name>
    <dbReference type="NCBI Taxonomy" id="7868"/>
    <lineage>
        <taxon>Eukaryota</taxon>
        <taxon>Metazoa</taxon>
        <taxon>Chordata</taxon>
        <taxon>Craniata</taxon>
        <taxon>Vertebrata</taxon>
        <taxon>Chondrichthyes</taxon>
        <taxon>Holocephali</taxon>
        <taxon>Chimaeriformes</taxon>
        <taxon>Callorhinchidae</taxon>
        <taxon>Callorhinchus</taxon>
    </lineage>
</organism>
<dbReference type="SUPFAM" id="SSF52743">
    <property type="entry name" value="Subtilisin-like"/>
    <property type="match status" value="1"/>
</dbReference>